<dbReference type="InterPro" id="IPR007759">
    <property type="entry name" value="Asxl_HARE-HTH"/>
</dbReference>
<protein>
    <submittedName>
        <fullName evidence="3">HTH domain-containing protein</fullName>
    </submittedName>
</protein>
<dbReference type="InterPro" id="IPR027417">
    <property type="entry name" value="P-loop_NTPase"/>
</dbReference>
<evidence type="ECO:0000259" key="2">
    <source>
        <dbReference type="PROSITE" id="PS51913"/>
    </source>
</evidence>
<dbReference type="PANTHER" id="PTHR41930:SF1">
    <property type="entry name" value="DEPHOSPHO-COA KINASE"/>
    <property type="match status" value="1"/>
</dbReference>
<feature type="domain" description="HTH HARE-type" evidence="2">
    <location>
        <begin position="5"/>
        <end position="80"/>
    </location>
</feature>
<evidence type="ECO:0000313" key="4">
    <source>
        <dbReference type="Proteomes" id="UP001217838"/>
    </source>
</evidence>
<sequence>MTGESEFLRAARIVLSDSARPMTARELTDKALERGLLPDKFSGKTPHQTMKSKLSVHIKTQGEQSEFARADPGKFSLRNMIANPYRTKQKEHHREQVLVFPARALDKLGRFQGIDRKWKRYAKHILTANTCTYMERMEAECNNEYKQVLCYILVTKGDHLLAFNRGSYSRTEDMLRGRACVGFGGHASNVDFDLFSGFDLGLTSCAIRELGEELSLPVPDLARLNARSGLEIIGALNDDSSAIGKRHFAFIFRYEVSDDPKWSKPERGERGITQLRWLCPPRDQLPLHEFEYWSQMCLRTFYASSVHAQPSFRIRRRRPLAPPHVLVMLGGIGSGKSEATKVLVDEFGYNEINSGRVLAQILGIPPVTESNRQRFQRTAWNFISTSEGPRQLAKAIWEQVFKGSSERILIDGIRQRTTLAALREFAAGRRLGIVFIHTPPDIAYKLYSQRDDSRIHDVHDFLNIRNESVEEEVLSLISEADAVVYNWFGRLAYHRVLRELIGATSSIRTDHGTTKRGRNQ</sequence>
<dbReference type="Gene3D" id="3.90.79.10">
    <property type="entry name" value="Nucleoside Triphosphate Pyrophosphohydrolase"/>
    <property type="match status" value="1"/>
</dbReference>
<evidence type="ECO:0000256" key="1">
    <source>
        <dbReference type="ARBA" id="ARBA00023163"/>
    </source>
</evidence>
<dbReference type="PROSITE" id="PS51913">
    <property type="entry name" value="HTH_HARE"/>
    <property type="match status" value="1"/>
</dbReference>
<comment type="caution">
    <text evidence="3">The sequence shown here is derived from an EMBL/GenBank/DDBJ whole genome shotgun (WGS) entry which is preliminary data.</text>
</comment>
<evidence type="ECO:0000313" key="3">
    <source>
        <dbReference type="EMBL" id="MDC0675819.1"/>
    </source>
</evidence>
<proteinExistence type="predicted"/>
<accession>A0ABT5BNS2</accession>
<dbReference type="SUPFAM" id="SSF52540">
    <property type="entry name" value="P-loop containing nucleoside triphosphate hydrolases"/>
    <property type="match status" value="1"/>
</dbReference>
<keyword evidence="4" id="KW-1185">Reference proteome</keyword>
<dbReference type="Pfam" id="PF05066">
    <property type="entry name" value="HARE-HTH"/>
    <property type="match status" value="1"/>
</dbReference>
<dbReference type="Gene3D" id="3.40.50.300">
    <property type="entry name" value="P-loop containing nucleotide triphosphate hydrolases"/>
    <property type="match status" value="1"/>
</dbReference>
<dbReference type="EMBL" id="JAQNDN010000028">
    <property type="protein sequence ID" value="MDC0675819.1"/>
    <property type="molecule type" value="Genomic_DNA"/>
</dbReference>
<gene>
    <name evidence="3" type="ORF">POL58_49275</name>
</gene>
<dbReference type="RefSeq" id="WP_272011404.1">
    <property type="nucleotide sequence ID" value="NZ_JAQNDN010000028.1"/>
</dbReference>
<keyword evidence="1" id="KW-0804">Transcription</keyword>
<organism evidence="3 4">
    <name type="scientific">Nannocystis radixulma</name>
    <dbReference type="NCBI Taxonomy" id="2995305"/>
    <lineage>
        <taxon>Bacteria</taxon>
        <taxon>Pseudomonadati</taxon>
        <taxon>Myxococcota</taxon>
        <taxon>Polyangia</taxon>
        <taxon>Nannocystales</taxon>
        <taxon>Nannocystaceae</taxon>
        <taxon>Nannocystis</taxon>
    </lineage>
</organism>
<dbReference type="PANTHER" id="PTHR41930">
    <property type="entry name" value="UPF0200 PROTEIN MJ1399"/>
    <property type="match status" value="1"/>
</dbReference>
<dbReference type="Proteomes" id="UP001217838">
    <property type="component" value="Unassembled WGS sequence"/>
</dbReference>
<reference evidence="3 4" key="1">
    <citation type="submission" date="2022-11" db="EMBL/GenBank/DDBJ databases">
        <title>Minimal conservation of predation-associated metabolite biosynthetic gene clusters underscores biosynthetic potential of Myxococcota including descriptions for ten novel species: Archangium lansinium sp. nov., Myxococcus landrumus sp. nov., Nannocystis bai.</title>
        <authorList>
            <person name="Ahearne A."/>
            <person name="Stevens C."/>
            <person name="Dowd S."/>
        </authorList>
    </citation>
    <scope>NUCLEOTIDE SEQUENCE [LARGE SCALE GENOMIC DNA]</scope>
    <source>
        <strain evidence="3 4">NCELM</strain>
    </source>
</reference>
<name>A0ABT5BNS2_9BACT</name>